<sequence>MALPERIILVGPMGAGKSTVGRQLARALGYRFLDTDRELEARTGADIPWIFDMEGESGFRDRESRVIDELLNESGIVLATGGGAVLRPENRQRMTDGYVIYLRVTPDLQYERTRMDRNRPLLQNPDPRAVLERLFEERDPLYQEIADLTVESSQRGPRHLVRHLSRVLDESEGHAHATEAGSSER</sequence>
<evidence type="ECO:0000256" key="4">
    <source>
        <dbReference type="ARBA" id="ARBA00022605"/>
    </source>
</evidence>
<dbReference type="PANTHER" id="PTHR21087:SF16">
    <property type="entry name" value="SHIKIMATE KINASE 1, CHLOROPLASTIC"/>
    <property type="match status" value="1"/>
</dbReference>
<evidence type="ECO:0000313" key="14">
    <source>
        <dbReference type="Proteomes" id="UP000460751"/>
    </source>
</evidence>
<feature type="binding site" evidence="11">
    <location>
        <position position="18"/>
    </location>
    <ligand>
        <name>Mg(2+)</name>
        <dbReference type="ChEBI" id="CHEBI:18420"/>
    </ligand>
</feature>
<evidence type="ECO:0000256" key="7">
    <source>
        <dbReference type="ARBA" id="ARBA00022777"/>
    </source>
</evidence>
<dbReference type="InterPro" id="IPR000623">
    <property type="entry name" value="Shikimate_kinase/TSH1"/>
</dbReference>
<dbReference type="GO" id="GO:0000287">
    <property type="term" value="F:magnesium ion binding"/>
    <property type="evidence" value="ECO:0007669"/>
    <property type="project" value="UniProtKB-UniRule"/>
</dbReference>
<keyword evidence="14" id="KW-1185">Reference proteome</keyword>
<organism evidence="13 14">
    <name type="scientific">Vreelandella halophila</name>
    <dbReference type="NCBI Taxonomy" id="86177"/>
    <lineage>
        <taxon>Bacteria</taxon>
        <taxon>Pseudomonadati</taxon>
        <taxon>Pseudomonadota</taxon>
        <taxon>Gammaproteobacteria</taxon>
        <taxon>Oceanospirillales</taxon>
        <taxon>Halomonadaceae</taxon>
        <taxon>Vreelandella</taxon>
    </lineage>
</organism>
<evidence type="ECO:0000256" key="6">
    <source>
        <dbReference type="ARBA" id="ARBA00022741"/>
    </source>
</evidence>
<dbReference type="SUPFAM" id="SSF52540">
    <property type="entry name" value="P-loop containing nucleoside triphosphate hydrolases"/>
    <property type="match status" value="1"/>
</dbReference>
<feature type="binding site" evidence="11">
    <location>
        <position position="119"/>
    </location>
    <ligand>
        <name>ATP</name>
        <dbReference type="ChEBI" id="CHEBI:30616"/>
    </ligand>
</feature>
<feature type="region of interest" description="Disordered" evidence="12">
    <location>
        <begin position="166"/>
        <end position="185"/>
    </location>
</feature>
<dbReference type="GO" id="GO:0009073">
    <property type="term" value="P:aromatic amino acid family biosynthetic process"/>
    <property type="evidence" value="ECO:0007669"/>
    <property type="project" value="UniProtKB-KW"/>
</dbReference>
<dbReference type="PANTHER" id="PTHR21087">
    <property type="entry name" value="SHIKIMATE KINASE"/>
    <property type="match status" value="1"/>
</dbReference>
<feature type="binding site" evidence="11">
    <location>
        <position position="82"/>
    </location>
    <ligand>
        <name>substrate</name>
    </ligand>
</feature>
<keyword evidence="11" id="KW-0460">Magnesium</keyword>
<feature type="binding site" evidence="11">
    <location>
        <begin position="14"/>
        <end position="19"/>
    </location>
    <ligand>
        <name>ATP</name>
        <dbReference type="ChEBI" id="CHEBI:30616"/>
    </ligand>
</feature>
<evidence type="ECO:0000256" key="8">
    <source>
        <dbReference type="ARBA" id="ARBA00022840"/>
    </source>
</evidence>
<feature type="binding site" evidence="11">
    <location>
        <position position="60"/>
    </location>
    <ligand>
        <name>substrate</name>
    </ligand>
</feature>
<dbReference type="GO" id="GO:0009423">
    <property type="term" value="P:chorismate biosynthetic process"/>
    <property type="evidence" value="ECO:0007669"/>
    <property type="project" value="UniProtKB-UniRule"/>
</dbReference>
<dbReference type="Gene3D" id="3.40.50.300">
    <property type="entry name" value="P-loop containing nucleotide triphosphate hydrolases"/>
    <property type="match status" value="1"/>
</dbReference>
<dbReference type="EMBL" id="WMEX01000007">
    <property type="protein sequence ID" value="MYL27672.1"/>
    <property type="molecule type" value="Genomic_DNA"/>
</dbReference>
<proteinExistence type="inferred from homology"/>
<evidence type="ECO:0000256" key="9">
    <source>
        <dbReference type="ARBA" id="ARBA00023141"/>
    </source>
</evidence>
<evidence type="ECO:0000256" key="5">
    <source>
        <dbReference type="ARBA" id="ARBA00022679"/>
    </source>
</evidence>
<dbReference type="PROSITE" id="PS01128">
    <property type="entry name" value="SHIKIMATE_KINASE"/>
    <property type="match status" value="1"/>
</dbReference>
<comment type="similarity">
    <text evidence="2 11">Belongs to the shikimate kinase family.</text>
</comment>
<dbReference type="OrthoDB" id="9800332at2"/>
<keyword evidence="6 11" id="KW-0547">Nucleotide-binding</keyword>
<keyword evidence="4 11" id="KW-0028">Amino-acid biosynthesis</keyword>
<keyword evidence="8 11" id="KW-0067">ATP-binding</keyword>
<feature type="binding site" evidence="11">
    <location>
        <position position="155"/>
    </location>
    <ligand>
        <name>ATP</name>
        <dbReference type="ChEBI" id="CHEBI:30616"/>
    </ligand>
</feature>
<keyword evidence="7 11" id="KW-0418">Kinase</keyword>
<dbReference type="InterPro" id="IPR031322">
    <property type="entry name" value="Shikimate/glucono_kinase"/>
</dbReference>
<comment type="subcellular location">
    <subcellularLocation>
        <location evidence="11">Cytoplasm</location>
    </subcellularLocation>
</comment>
<keyword evidence="5 11" id="KW-0808">Transferase</keyword>
<dbReference type="InterPro" id="IPR027417">
    <property type="entry name" value="P-loop_NTPase"/>
</dbReference>
<comment type="function">
    <text evidence="11">Catalyzes the specific phosphorylation of the 3-hydroxyl group of shikimic acid using ATP as a cosubstrate.</text>
</comment>
<dbReference type="CDD" id="cd00464">
    <property type="entry name" value="SK"/>
    <property type="match status" value="1"/>
</dbReference>
<dbReference type="Proteomes" id="UP000460751">
    <property type="component" value="Unassembled WGS sequence"/>
</dbReference>
<gene>
    <name evidence="11 13" type="primary">aroK</name>
    <name evidence="13" type="ORF">GLW01_12830</name>
</gene>
<evidence type="ECO:0000256" key="11">
    <source>
        <dbReference type="HAMAP-Rule" id="MF_00109"/>
    </source>
</evidence>
<dbReference type="GO" id="GO:0008652">
    <property type="term" value="P:amino acid biosynthetic process"/>
    <property type="evidence" value="ECO:0007669"/>
    <property type="project" value="UniProtKB-KW"/>
</dbReference>
<feature type="binding site" evidence="11">
    <location>
        <position position="138"/>
    </location>
    <ligand>
        <name>substrate</name>
    </ligand>
</feature>
<dbReference type="EC" id="2.7.1.71" evidence="3 11"/>
<evidence type="ECO:0000256" key="10">
    <source>
        <dbReference type="ARBA" id="ARBA00048567"/>
    </source>
</evidence>
<evidence type="ECO:0000256" key="1">
    <source>
        <dbReference type="ARBA" id="ARBA00004842"/>
    </source>
</evidence>
<keyword evidence="11" id="KW-0479">Metal-binding</keyword>
<dbReference type="GO" id="GO:0004765">
    <property type="term" value="F:shikimate kinase activity"/>
    <property type="evidence" value="ECO:0007669"/>
    <property type="project" value="UniProtKB-UniRule"/>
</dbReference>
<comment type="subunit">
    <text evidence="11">Monomer.</text>
</comment>
<evidence type="ECO:0000256" key="2">
    <source>
        <dbReference type="ARBA" id="ARBA00006997"/>
    </source>
</evidence>
<keyword evidence="11" id="KW-0963">Cytoplasm</keyword>
<reference evidence="13 14" key="1">
    <citation type="submission" date="2019-11" db="EMBL/GenBank/DDBJ databases">
        <title>Genome sequences of 17 halophilic strains isolated from different environments.</title>
        <authorList>
            <person name="Furrow R.E."/>
        </authorList>
    </citation>
    <scope>NUCLEOTIDE SEQUENCE [LARGE SCALE GENOMIC DNA]</scope>
    <source>
        <strain evidence="13 14">22507_15_FS</strain>
    </source>
</reference>
<dbReference type="InterPro" id="IPR023000">
    <property type="entry name" value="Shikimate_kinase_CS"/>
</dbReference>
<comment type="caution">
    <text evidence="13">The sequence shown here is derived from an EMBL/GenBank/DDBJ whole genome shotgun (WGS) entry which is preliminary data.</text>
</comment>
<dbReference type="PRINTS" id="PR01100">
    <property type="entry name" value="SHIKIMTKNASE"/>
</dbReference>
<protein>
    <recommendedName>
        <fullName evidence="3 11">Shikimate kinase</fullName>
        <shortName evidence="11">SK</shortName>
        <ecNumber evidence="3 11">2.7.1.71</ecNumber>
    </recommendedName>
</protein>
<evidence type="ECO:0000256" key="12">
    <source>
        <dbReference type="SAM" id="MobiDB-lite"/>
    </source>
</evidence>
<dbReference type="GO" id="GO:0005524">
    <property type="term" value="F:ATP binding"/>
    <property type="evidence" value="ECO:0007669"/>
    <property type="project" value="UniProtKB-UniRule"/>
</dbReference>
<dbReference type="Pfam" id="PF01202">
    <property type="entry name" value="SKI"/>
    <property type="match status" value="1"/>
</dbReference>
<dbReference type="GO" id="GO:0005829">
    <property type="term" value="C:cytosol"/>
    <property type="evidence" value="ECO:0007669"/>
    <property type="project" value="TreeGrafter"/>
</dbReference>
<keyword evidence="9 11" id="KW-0057">Aromatic amino acid biosynthesis</keyword>
<comment type="catalytic activity">
    <reaction evidence="10 11">
        <text>shikimate + ATP = 3-phosphoshikimate + ADP + H(+)</text>
        <dbReference type="Rhea" id="RHEA:13121"/>
        <dbReference type="ChEBI" id="CHEBI:15378"/>
        <dbReference type="ChEBI" id="CHEBI:30616"/>
        <dbReference type="ChEBI" id="CHEBI:36208"/>
        <dbReference type="ChEBI" id="CHEBI:145989"/>
        <dbReference type="ChEBI" id="CHEBI:456216"/>
        <dbReference type="EC" id="2.7.1.71"/>
    </reaction>
</comment>
<comment type="pathway">
    <text evidence="1 11">Metabolic intermediate biosynthesis; chorismate biosynthesis; chorismate from D-erythrose 4-phosphate and phosphoenolpyruvate: step 5/7.</text>
</comment>
<evidence type="ECO:0000256" key="3">
    <source>
        <dbReference type="ARBA" id="ARBA00012154"/>
    </source>
</evidence>
<dbReference type="RefSeq" id="WP_151440395.1">
    <property type="nucleotide sequence ID" value="NZ_WMEX01000007.1"/>
</dbReference>
<evidence type="ECO:0000313" key="13">
    <source>
        <dbReference type="EMBL" id="MYL27672.1"/>
    </source>
</evidence>
<dbReference type="AlphaFoldDB" id="A0A9X5B701"/>
<comment type="cofactor">
    <cofactor evidence="11">
        <name>Mg(2+)</name>
        <dbReference type="ChEBI" id="CHEBI:18420"/>
    </cofactor>
    <text evidence="11">Binds 1 Mg(2+) ion per subunit.</text>
</comment>
<dbReference type="HAMAP" id="MF_00109">
    <property type="entry name" value="Shikimate_kinase"/>
    <property type="match status" value="1"/>
</dbReference>
<accession>A0A9X5B701</accession>
<name>A0A9X5B701_9GAMM</name>
<dbReference type="NCBIfam" id="NF003456">
    <property type="entry name" value="PRK05057.1"/>
    <property type="match status" value="1"/>
</dbReference>
<feature type="binding site" evidence="11">
    <location>
        <position position="36"/>
    </location>
    <ligand>
        <name>substrate</name>
    </ligand>
</feature>